<accession>A0A7S4LNN4</accession>
<sequence>MGQREEVVIRMAMEDPNFSYAAIIQHDASEEVWDEFDKRDGNHDLSLTIDYFEGYPFEPYASGKRGHVYRVGTYYPFPSRRIPGVKEKVYDVVHTGSTTPPEFFGVLNEFKTVHVCRAWCSGGLNGRRAANFEDKLDIVAQSKIAVVFNVLLTAPAQNISSQSWWGSRKPWLPFYPNNYPWFDGFVQWKARTTEAFFGRALVLYRWDPYYSLERLGFIPDKHFVYYNATPPQVPGMDLKTRLTVILSAWDQYSVIAERGHDYAREVLSTDAWYEDYIATMRKPHAERPLAAQPVGHFP</sequence>
<evidence type="ECO:0000313" key="1">
    <source>
        <dbReference type="EMBL" id="CAE0840502.1"/>
    </source>
</evidence>
<dbReference type="EMBL" id="HBJA01149388">
    <property type="protein sequence ID" value="CAE0840502.1"/>
    <property type="molecule type" value="Transcribed_RNA"/>
</dbReference>
<proteinExistence type="predicted"/>
<dbReference type="AlphaFoldDB" id="A0A7S4LNN4"/>
<name>A0A7S4LNN4_9EUGL</name>
<gene>
    <name evidence="1" type="ORF">EGYM00163_LOCUS51365</name>
</gene>
<protein>
    <recommendedName>
        <fullName evidence="2">Glycosyl transferase CAP10 domain-containing protein</fullName>
    </recommendedName>
</protein>
<reference evidence="1" key="1">
    <citation type="submission" date="2021-01" db="EMBL/GenBank/DDBJ databases">
        <authorList>
            <person name="Corre E."/>
            <person name="Pelletier E."/>
            <person name="Niang G."/>
            <person name="Scheremetjew M."/>
            <person name="Finn R."/>
            <person name="Kale V."/>
            <person name="Holt S."/>
            <person name="Cochrane G."/>
            <person name="Meng A."/>
            <person name="Brown T."/>
            <person name="Cohen L."/>
        </authorList>
    </citation>
    <scope>NUCLEOTIDE SEQUENCE</scope>
    <source>
        <strain evidence="1">CCMP1594</strain>
    </source>
</reference>
<organism evidence="1">
    <name type="scientific">Eutreptiella gymnastica</name>
    <dbReference type="NCBI Taxonomy" id="73025"/>
    <lineage>
        <taxon>Eukaryota</taxon>
        <taxon>Discoba</taxon>
        <taxon>Euglenozoa</taxon>
        <taxon>Euglenida</taxon>
        <taxon>Spirocuta</taxon>
        <taxon>Euglenophyceae</taxon>
        <taxon>Eutreptiales</taxon>
        <taxon>Eutreptiaceae</taxon>
        <taxon>Eutreptiella</taxon>
    </lineage>
</organism>
<evidence type="ECO:0008006" key="2">
    <source>
        <dbReference type="Google" id="ProtNLM"/>
    </source>
</evidence>